<evidence type="ECO:0000313" key="8">
    <source>
        <dbReference type="Proteomes" id="UP000542776"/>
    </source>
</evidence>
<feature type="transmembrane region" description="Helical" evidence="6">
    <location>
        <begin position="116"/>
        <end position="134"/>
    </location>
</feature>
<dbReference type="RefSeq" id="WP_312857381.1">
    <property type="nucleotide sequence ID" value="NZ_JACIEK010000001.1"/>
</dbReference>
<sequence length="233" mass="23971">MTGATLDRRHSGLLARFGPLGSAVLLLALLWGGPLPERAEGSFAAHMVMHMGVVALAAPLAAFGLARAFPGLVRRVPGRFALLAALAEFLLVWGWHAPALHDAARQSLSLLLLEQASFLAAGLFVWLTAFGAAADGNRTEARAAGAAGLLVTSMHMTLLGALLLLAPRALYACAQLCTPFSTLTAHEDQQLGGVLMLAIGGSAYLVGGLVLLAGLLNDRRAGGGLASSGHSRP</sequence>
<proteinExistence type="predicted"/>
<keyword evidence="3 6" id="KW-0812">Transmembrane</keyword>
<dbReference type="InterPro" id="IPR019108">
    <property type="entry name" value="Caa3_assmbl_CtaG-rel"/>
</dbReference>
<organism evidence="7 8">
    <name type="scientific">Aureimonas pseudogalii</name>
    <dbReference type="NCBI Taxonomy" id="1744844"/>
    <lineage>
        <taxon>Bacteria</taxon>
        <taxon>Pseudomonadati</taxon>
        <taxon>Pseudomonadota</taxon>
        <taxon>Alphaproteobacteria</taxon>
        <taxon>Hyphomicrobiales</taxon>
        <taxon>Aurantimonadaceae</taxon>
        <taxon>Aureimonas</taxon>
    </lineage>
</organism>
<comment type="caution">
    <text evidence="7">The sequence shown here is derived from an EMBL/GenBank/DDBJ whole genome shotgun (WGS) entry which is preliminary data.</text>
</comment>
<evidence type="ECO:0000256" key="2">
    <source>
        <dbReference type="ARBA" id="ARBA00022475"/>
    </source>
</evidence>
<evidence type="ECO:0000256" key="6">
    <source>
        <dbReference type="SAM" id="Phobius"/>
    </source>
</evidence>
<evidence type="ECO:0000313" key="7">
    <source>
        <dbReference type="EMBL" id="MBB3996513.1"/>
    </source>
</evidence>
<feature type="transmembrane region" description="Helical" evidence="6">
    <location>
        <begin position="191"/>
        <end position="216"/>
    </location>
</feature>
<dbReference type="EMBL" id="JACIEK010000001">
    <property type="protein sequence ID" value="MBB3996513.1"/>
    <property type="molecule type" value="Genomic_DNA"/>
</dbReference>
<feature type="transmembrane region" description="Helical" evidence="6">
    <location>
        <begin position="12"/>
        <end position="31"/>
    </location>
</feature>
<keyword evidence="2" id="KW-1003">Cell membrane</keyword>
<feature type="transmembrane region" description="Helical" evidence="6">
    <location>
        <begin position="78"/>
        <end position="96"/>
    </location>
</feature>
<feature type="transmembrane region" description="Helical" evidence="6">
    <location>
        <begin position="43"/>
        <end position="66"/>
    </location>
</feature>
<evidence type="ECO:0000256" key="3">
    <source>
        <dbReference type="ARBA" id="ARBA00022692"/>
    </source>
</evidence>
<feature type="transmembrane region" description="Helical" evidence="6">
    <location>
        <begin position="146"/>
        <end position="171"/>
    </location>
</feature>
<dbReference type="Pfam" id="PF09678">
    <property type="entry name" value="Caa3_CtaG"/>
    <property type="match status" value="1"/>
</dbReference>
<evidence type="ECO:0000256" key="4">
    <source>
        <dbReference type="ARBA" id="ARBA00022989"/>
    </source>
</evidence>
<keyword evidence="8" id="KW-1185">Reference proteome</keyword>
<gene>
    <name evidence="7" type="ORF">GGR04_000334</name>
</gene>
<dbReference type="AlphaFoldDB" id="A0A7W6H351"/>
<keyword evidence="5 6" id="KW-0472">Membrane</keyword>
<dbReference type="Proteomes" id="UP000542776">
    <property type="component" value="Unassembled WGS sequence"/>
</dbReference>
<protein>
    <submittedName>
        <fullName evidence="7">Putative membrane protein</fullName>
    </submittedName>
</protein>
<keyword evidence="4 6" id="KW-1133">Transmembrane helix</keyword>
<evidence type="ECO:0000256" key="1">
    <source>
        <dbReference type="ARBA" id="ARBA00004651"/>
    </source>
</evidence>
<dbReference type="GO" id="GO:0005886">
    <property type="term" value="C:plasma membrane"/>
    <property type="evidence" value="ECO:0007669"/>
    <property type="project" value="UniProtKB-SubCell"/>
</dbReference>
<evidence type="ECO:0000256" key="5">
    <source>
        <dbReference type="ARBA" id="ARBA00023136"/>
    </source>
</evidence>
<comment type="subcellular location">
    <subcellularLocation>
        <location evidence="1">Cell membrane</location>
        <topology evidence="1">Multi-pass membrane protein</topology>
    </subcellularLocation>
</comment>
<reference evidence="7 8" key="1">
    <citation type="submission" date="2020-08" db="EMBL/GenBank/DDBJ databases">
        <title>Genomic Encyclopedia of Type Strains, Phase IV (KMG-IV): sequencing the most valuable type-strain genomes for metagenomic binning, comparative biology and taxonomic classification.</title>
        <authorList>
            <person name="Goeker M."/>
        </authorList>
    </citation>
    <scope>NUCLEOTIDE SEQUENCE [LARGE SCALE GENOMIC DNA]</scope>
    <source>
        <strain evidence="7 8">DSM 102238</strain>
    </source>
</reference>
<name>A0A7W6H351_9HYPH</name>
<accession>A0A7W6H351</accession>